<dbReference type="Proteomes" id="UP000651668">
    <property type="component" value="Unassembled WGS sequence"/>
</dbReference>
<sequence>MEKKPIYSTPSMKIANDEGIYKLLLVGIILGVIGVFLRFAGDSDMLSLISWVILFVGAAFCFKGVFKILGA</sequence>
<comment type="caution">
    <text evidence="2">The sequence shown here is derived from an EMBL/GenBank/DDBJ whole genome shotgun (WGS) entry which is preliminary data.</text>
</comment>
<evidence type="ECO:0000313" key="3">
    <source>
        <dbReference type="Proteomes" id="UP000651668"/>
    </source>
</evidence>
<dbReference type="AlphaFoldDB" id="A0A916UHQ9"/>
<reference evidence="2" key="2">
    <citation type="submission" date="2020-09" db="EMBL/GenBank/DDBJ databases">
        <authorList>
            <person name="Sun Q."/>
            <person name="Zhou Y."/>
        </authorList>
    </citation>
    <scope>NUCLEOTIDE SEQUENCE</scope>
    <source>
        <strain evidence="2">CGMCC 1.15343</strain>
    </source>
</reference>
<organism evidence="2 3">
    <name type="scientific">Pedobacter quisquiliarum</name>
    <dbReference type="NCBI Taxonomy" id="1834438"/>
    <lineage>
        <taxon>Bacteria</taxon>
        <taxon>Pseudomonadati</taxon>
        <taxon>Bacteroidota</taxon>
        <taxon>Sphingobacteriia</taxon>
        <taxon>Sphingobacteriales</taxon>
        <taxon>Sphingobacteriaceae</taxon>
        <taxon>Pedobacter</taxon>
    </lineage>
</organism>
<dbReference type="RefSeq" id="WP_188627592.1">
    <property type="nucleotide sequence ID" value="NZ_BMIL01000010.1"/>
</dbReference>
<keyword evidence="1" id="KW-0472">Membrane</keyword>
<evidence type="ECO:0000256" key="1">
    <source>
        <dbReference type="SAM" id="Phobius"/>
    </source>
</evidence>
<evidence type="ECO:0000313" key="2">
    <source>
        <dbReference type="EMBL" id="GGC73171.1"/>
    </source>
</evidence>
<dbReference type="EMBL" id="BMIL01000010">
    <property type="protein sequence ID" value="GGC73171.1"/>
    <property type="molecule type" value="Genomic_DNA"/>
</dbReference>
<name>A0A916UHQ9_9SPHI</name>
<feature type="transmembrane region" description="Helical" evidence="1">
    <location>
        <begin position="20"/>
        <end position="39"/>
    </location>
</feature>
<reference evidence="2" key="1">
    <citation type="journal article" date="2014" name="Int. J. Syst. Evol. Microbiol.">
        <title>Complete genome sequence of Corynebacterium casei LMG S-19264T (=DSM 44701T), isolated from a smear-ripened cheese.</title>
        <authorList>
            <consortium name="US DOE Joint Genome Institute (JGI-PGF)"/>
            <person name="Walter F."/>
            <person name="Albersmeier A."/>
            <person name="Kalinowski J."/>
            <person name="Ruckert C."/>
        </authorList>
    </citation>
    <scope>NUCLEOTIDE SEQUENCE</scope>
    <source>
        <strain evidence="2">CGMCC 1.15343</strain>
    </source>
</reference>
<keyword evidence="1" id="KW-0812">Transmembrane</keyword>
<keyword evidence="3" id="KW-1185">Reference proteome</keyword>
<gene>
    <name evidence="2" type="ORF">GCM10011387_28400</name>
</gene>
<accession>A0A916UHQ9</accession>
<keyword evidence="1" id="KW-1133">Transmembrane helix</keyword>
<feature type="transmembrane region" description="Helical" evidence="1">
    <location>
        <begin position="45"/>
        <end position="66"/>
    </location>
</feature>
<proteinExistence type="predicted"/>
<protein>
    <submittedName>
        <fullName evidence="2">Uncharacterized protein</fullName>
    </submittedName>
</protein>